<evidence type="ECO:0000313" key="5">
    <source>
        <dbReference type="Proteomes" id="UP000189513"/>
    </source>
</evidence>
<feature type="compositionally biased region" description="Low complexity" evidence="1">
    <location>
        <begin position="13"/>
        <end position="24"/>
    </location>
</feature>
<feature type="region of interest" description="Disordered" evidence="1">
    <location>
        <begin position="1"/>
        <end position="35"/>
    </location>
</feature>
<keyword evidence="2" id="KW-0812">Transmembrane</keyword>
<protein>
    <submittedName>
        <fullName evidence="4">Protein MTL1</fullName>
    </submittedName>
</protein>
<dbReference type="InterPro" id="IPR007567">
    <property type="entry name" value="Mid2_dom"/>
</dbReference>
<keyword evidence="5" id="KW-1185">Reference proteome</keyword>
<comment type="caution">
    <text evidence="4">The sequence shown here is derived from an EMBL/GenBank/DDBJ whole genome shotgun (WGS) entry which is preliminary data.</text>
</comment>
<evidence type="ECO:0000259" key="3">
    <source>
        <dbReference type="Pfam" id="PF04478"/>
    </source>
</evidence>
<evidence type="ECO:0000313" key="4">
    <source>
        <dbReference type="EMBL" id="ONH67602.1"/>
    </source>
</evidence>
<dbReference type="Proteomes" id="UP000189513">
    <property type="component" value="Unassembled WGS sequence"/>
</dbReference>
<dbReference type="AlphaFoldDB" id="A0A1V2L6R6"/>
<evidence type="ECO:0000256" key="1">
    <source>
        <dbReference type="SAM" id="MobiDB-lite"/>
    </source>
</evidence>
<feature type="domain" description="Mid2" evidence="3">
    <location>
        <begin position="10"/>
        <end position="57"/>
    </location>
</feature>
<sequence>MTSIYTSNGEEYTSTSSSTTVSSTAIGQNNNSGLSTHNKVIIGCVVGIVTPVLIGAGLFAAWWYKRKNQTLDHSGQEWHDEEEEEAGVFDEGEDTVVPRSQSVNKAVNF</sequence>
<name>A0A1V2L6R6_CYBFA</name>
<feature type="compositionally biased region" description="Polar residues" evidence="1">
    <location>
        <begin position="1"/>
        <end position="12"/>
    </location>
</feature>
<organism evidence="4 5">
    <name type="scientific">Cyberlindnera fabianii</name>
    <name type="common">Yeast</name>
    <name type="synonym">Hansenula fabianii</name>
    <dbReference type="NCBI Taxonomy" id="36022"/>
    <lineage>
        <taxon>Eukaryota</taxon>
        <taxon>Fungi</taxon>
        <taxon>Dikarya</taxon>
        <taxon>Ascomycota</taxon>
        <taxon>Saccharomycotina</taxon>
        <taxon>Saccharomycetes</taxon>
        <taxon>Phaffomycetales</taxon>
        <taxon>Phaffomycetaceae</taxon>
        <taxon>Cyberlindnera</taxon>
    </lineage>
</organism>
<feature type="transmembrane region" description="Helical" evidence="2">
    <location>
        <begin position="40"/>
        <end position="64"/>
    </location>
</feature>
<reference evidence="5" key="1">
    <citation type="journal article" date="2017" name="Genome Announc.">
        <title>Genome sequences of Cyberlindnera fabianii 65, Pichia kudriavzevii 129, and Saccharomyces cerevisiae 131 isolated from fermented masau fruits in Zimbabwe.</title>
        <authorList>
            <person name="van Rijswijck I.M.H."/>
            <person name="Derks M.F.L."/>
            <person name="Abee T."/>
            <person name="de Ridder D."/>
            <person name="Smid E.J."/>
        </authorList>
    </citation>
    <scope>NUCLEOTIDE SEQUENCE [LARGE SCALE GENOMIC DNA]</scope>
    <source>
        <strain evidence="5">65</strain>
    </source>
</reference>
<proteinExistence type="predicted"/>
<keyword evidence="2" id="KW-0472">Membrane</keyword>
<evidence type="ECO:0000256" key="2">
    <source>
        <dbReference type="SAM" id="Phobius"/>
    </source>
</evidence>
<dbReference type="Pfam" id="PF04478">
    <property type="entry name" value="Mid2"/>
    <property type="match status" value="1"/>
</dbReference>
<gene>
    <name evidence="4" type="ORF">BON22_2326</name>
</gene>
<dbReference type="STRING" id="36022.A0A1V2L6R6"/>
<accession>A0A1V2L6R6</accession>
<keyword evidence="2" id="KW-1133">Transmembrane helix</keyword>
<dbReference type="VEuPathDB" id="FungiDB:BON22_2326"/>
<feature type="compositionally biased region" description="Polar residues" evidence="1">
    <location>
        <begin position="25"/>
        <end position="35"/>
    </location>
</feature>
<dbReference type="EMBL" id="MPUK01000004">
    <property type="protein sequence ID" value="ONH67602.1"/>
    <property type="molecule type" value="Genomic_DNA"/>
</dbReference>